<evidence type="ECO:0000256" key="2">
    <source>
        <dbReference type="ARBA" id="ARBA00023140"/>
    </source>
</evidence>
<dbReference type="GO" id="GO:0016559">
    <property type="term" value="P:peroxisome fission"/>
    <property type="evidence" value="ECO:0007669"/>
    <property type="project" value="InterPro"/>
</dbReference>
<reference evidence="5" key="1">
    <citation type="journal article" date="2011" name="Proc. Natl. Acad. Sci. U.S.A.">
        <title>Obligate biotrophy features unraveled by the genomic analysis of rust fungi.</title>
        <authorList>
            <person name="Duplessis S."/>
            <person name="Cuomo C.A."/>
            <person name="Lin Y.-C."/>
            <person name="Aerts A."/>
            <person name="Tisserant E."/>
            <person name="Veneault-Fourrey C."/>
            <person name="Joly D.L."/>
            <person name="Hacquard S."/>
            <person name="Amselem J."/>
            <person name="Cantarel B.L."/>
            <person name="Chiu R."/>
            <person name="Coutinho P.M."/>
            <person name="Feau N."/>
            <person name="Field M."/>
            <person name="Frey P."/>
            <person name="Gelhaye E."/>
            <person name="Goldberg J."/>
            <person name="Grabherr M.G."/>
            <person name="Kodira C.D."/>
            <person name="Kohler A."/>
            <person name="Kuees U."/>
            <person name="Lindquist E.A."/>
            <person name="Lucas S.M."/>
            <person name="Mago R."/>
            <person name="Mauceli E."/>
            <person name="Morin E."/>
            <person name="Murat C."/>
            <person name="Pangilinan J.L."/>
            <person name="Park R."/>
            <person name="Pearson M."/>
            <person name="Quesneville H."/>
            <person name="Rouhier N."/>
            <person name="Sakthikumar S."/>
            <person name="Salamov A.A."/>
            <person name="Schmutz J."/>
            <person name="Selles B."/>
            <person name="Shapiro H."/>
            <person name="Tanguay P."/>
            <person name="Tuskan G.A."/>
            <person name="Henrissat B."/>
            <person name="Van de Peer Y."/>
            <person name="Rouze P."/>
            <person name="Ellis J.G."/>
            <person name="Dodds P.N."/>
            <person name="Schein J.E."/>
            <person name="Zhong S."/>
            <person name="Hamelin R.C."/>
            <person name="Grigoriev I.V."/>
            <person name="Szabo L.J."/>
            <person name="Martin F."/>
        </authorList>
    </citation>
    <scope>NUCLEOTIDE SEQUENCE [LARGE SCALE GENOMIC DNA]</scope>
    <source>
        <strain evidence="5">98AG31 / pathotype 3-4-7</strain>
    </source>
</reference>
<dbReference type="VEuPathDB" id="FungiDB:MELLADRAFT_73360"/>
<dbReference type="HOGENOM" id="CLU_842212_0_0_1"/>
<dbReference type="eggNOG" id="ENOG502SBGQ">
    <property type="taxonomic scope" value="Eukaryota"/>
</dbReference>
<keyword evidence="2" id="KW-0576">Peroxisome</keyword>
<keyword evidence="1" id="KW-0472">Membrane</keyword>
<keyword evidence="5" id="KW-1185">Reference proteome</keyword>
<dbReference type="GeneID" id="18932362"/>
<evidence type="ECO:0000313" key="4">
    <source>
        <dbReference type="EMBL" id="EGF99538.1"/>
    </source>
</evidence>
<dbReference type="Proteomes" id="UP000001072">
    <property type="component" value="Unassembled WGS sequence"/>
</dbReference>
<dbReference type="KEGG" id="mlr:MELLADRAFT_73360"/>
<evidence type="ECO:0000256" key="3">
    <source>
        <dbReference type="ARBA" id="ARBA00046271"/>
    </source>
</evidence>
<dbReference type="InterPro" id="IPR008733">
    <property type="entry name" value="PEX11"/>
</dbReference>
<name>F4S6Y4_MELLP</name>
<evidence type="ECO:0000313" key="5">
    <source>
        <dbReference type="Proteomes" id="UP000001072"/>
    </source>
</evidence>
<dbReference type="InParanoid" id="F4S6Y4"/>
<dbReference type="AlphaFoldDB" id="F4S6Y4"/>
<dbReference type="EMBL" id="GL883157">
    <property type="protein sequence ID" value="EGF99538.1"/>
    <property type="molecule type" value="Genomic_DNA"/>
</dbReference>
<dbReference type="GO" id="GO:0005778">
    <property type="term" value="C:peroxisomal membrane"/>
    <property type="evidence" value="ECO:0007669"/>
    <property type="project" value="UniProtKB-SubCell"/>
</dbReference>
<accession>F4S6Y4</accession>
<proteinExistence type="predicted"/>
<comment type="subcellular location">
    <subcellularLocation>
        <location evidence="3">Peroxisome membrane</location>
    </subcellularLocation>
</comment>
<sequence length="293" mass="33984">MYHPQFRRIATRSISPLDVLTHMRKSPGGLESILRVTQYSLRFCCYLYADGRRPLSSKRRAWLRRTLLIVSLLSMSRKLLHLLDTIRALVGLKTRINFKLPSDDRGRLKAFAEITSNIIEAIVGLFDDLSLLRLLPSRYNRSASILHFVNVLVRTVEAELKKTELWITGRTTRHAMRMRDQADERIKTPTSTFSQTDWENLSPSERARSERSIARERRGILRECRLGLDRLWWTQIALLCDGVFSIYDVLEMQARGQGVRAAAGCASAWISFMEGYQDSARVLYHDQRITRLW</sequence>
<dbReference type="RefSeq" id="XP_007417151.1">
    <property type="nucleotide sequence ID" value="XM_007417089.1"/>
</dbReference>
<gene>
    <name evidence="4" type="ORF">MELLADRAFT_73360</name>
</gene>
<evidence type="ECO:0000256" key="1">
    <source>
        <dbReference type="ARBA" id="ARBA00023136"/>
    </source>
</evidence>
<dbReference type="STRING" id="747676.F4S6Y4"/>
<dbReference type="Pfam" id="PF05648">
    <property type="entry name" value="PEX11"/>
    <property type="match status" value="1"/>
</dbReference>
<dbReference type="OrthoDB" id="2506503at2759"/>
<organism evidence="5">
    <name type="scientific">Melampsora larici-populina (strain 98AG31 / pathotype 3-4-7)</name>
    <name type="common">Poplar leaf rust fungus</name>
    <dbReference type="NCBI Taxonomy" id="747676"/>
    <lineage>
        <taxon>Eukaryota</taxon>
        <taxon>Fungi</taxon>
        <taxon>Dikarya</taxon>
        <taxon>Basidiomycota</taxon>
        <taxon>Pucciniomycotina</taxon>
        <taxon>Pucciniomycetes</taxon>
        <taxon>Pucciniales</taxon>
        <taxon>Melampsoraceae</taxon>
        <taxon>Melampsora</taxon>
    </lineage>
</organism>
<protein>
    <submittedName>
        <fullName evidence="4">Uncharacterized protein</fullName>
    </submittedName>
</protein>